<evidence type="ECO:0000313" key="1">
    <source>
        <dbReference type="EMBL" id="SDL50336.1"/>
    </source>
</evidence>
<evidence type="ECO:0000313" key="2">
    <source>
        <dbReference type="Proteomes" id="UP000183200"/>
    </source>
</evidence>
<accession>A0A1G9KL51</accession>
<name>A0A1G9KL51_9SPHI</name>
<dbReference type="SUPFAM" id="SSF51126">
    <property type="entry name" value="Pectin lyase-like"/>
    <property type="match status" value="1"/>
</dbReference>
<dbReference type="Proteomes" id="UP000183200">
    <property type="component" value="Unassembled WGS sequence"/>
</dbReference>
<dbReference type="EMBL" id="FNGY01000001">
    <property type="protein sequence ID" value="SDL50336.1"/>
    <property type="molecule type" value="Genomic_DNA"/>
</dbReference>
<organism evidence="1 2">
    <name type="scientific">Pedobacter steynii</name>
    <dbReference type="NCBI Taxonomy" id="430522"/>
    <lineage>
        <taxon>Bacteria</taxon>
        <taxon>Pseudomonadati</taxon>
        <taxon>Bacteroidota</taxon>
        <taxon>Sphingobacteriia</taxon>
        <taxon>Sphingobacteriales</taxon>
        <taxon>Sphingobacteriaceae</taxon>
        <taxon>Pedobacter</taxon>
    </lineage>
</organism>
<protein>
    <recommendedName>
        <fullName evidence="3">Right handed beta helix region</fullName>
    </recommendedName>
</protein>
<proteinExistence type="predicted"/>
<reference evidence="2" key="1">
    <citation type="submission" date="2016-10" db="EMBL/GenBank/DDBJ databases">
        <authorList>
            <person name="Varghese N."/>
            <person name="Submissions S."/>
        </authorList>
    </citation>
    <scope>NUCLEOTIDE SEQUENCE [LARGE SCALE GENOMIC DNA]</scope>
    <source>
        <strain evidence="2">DSM 19110</strain>
    </source>
</reference>
<keyword evidence="2" id="KW-1185">Reference proteome</keyword>
<gene>
    <name evidence="1" type="ORF">SAMN05421820_101611</name>
</gene>
<dbReference type="RefSeq" id="WP_074604621.1">
    <property type="nucleotide sequence ID" value="NZ_FNGY01000001.1"/>
</dbReference>
<sequence length="461" mass="49582">MMRQFNVLLTASLSLFLLVACKKSNIGAEIPEVVTPVPVPPTDTVKDPVVVGRIIPVGLGSGNLTIDGSTLGTKANDQIIIKGGTYSSINIKNIRLADGSRAFIKNDGLVEVSGNGSQMRLSNLNNVTISGDGTKNISKGFSFKNMSNRAVQMDGNIDNFTFQNAYFENISDYVIAYNSTRAYNGSADSYAKALKFSQLECSNTASLIYFPATVNSGGITGLVKGLEISYIIFNNAPIVSSVVNLGAAEDYDIHHNVIKNINTQNNNHNGIFQLNGNGKFHNNLVRDHQGNAVRSWLFSVGSATKEVQIYNNIVFNSRKYSGFEVQGFSNLVVPGVTSFANAKVFNNTCGSLNMSQDWVGVVVDVYDLLGGKCEVFNNLGFNFPTPSNNNMIWSQQSAIPAVASNNLYFANSAAAGITDEVKFELSGSSSAKKAAVTTKMVLTEDYYGNKRGATYSIGAVE</sequence>
<dbReference type="PROSITE" id="PS51257">
    <property type="entry name" value="PROKAR_LIPOPROTEIN"/>
    <property type="match status" value="1"/>
</dbReference>
<evidence type="ECO:0008006" key="3">
    <source>
        <dbReference type="Google" id="ProtNLM"/>
    </source>
</evidence>
<dbReference type="InterPro" id="IPR011050">
    <property type="entry name" value="Pectin_lyase_fold/virulence"/>
</dbReference>
<dbReference type="OrthoDB" id="733944at2"/>
<dbReference type="AlphaFoldDB" id="A0A1G9KL51"/>